<evidence type="ECO:0000256" key="8">
    <source>
        <dbReference type="SAM" id="Phobius"/>
    </source>
</evidence>
<keyword evidence="10" id="KW-1185">Reference proteome</keyword>
<dbReference type="Proteomes" id="UP001166093">
    <property type="component" value="Unassembled WGS sequence"/>
</dbReference>
<keyword evidence="7" id="KW-0406">Ion transport</keyword>
<dbReference type="InterPro" id="IPR003841">
    <property type="entry name" value="Na/Pi_transpt"/>
</dbReference>
<protein>
    <submittedName>
        <fullName evidence="9">NPT2B protein</fullName>
    </submittedName>
</protein>
<evidence type="ECO:0000256" key="7">
    <source>
        <dbReference type="ARBA" id="ARBA00023201"/>
    </source>
</evidence>
<accession>A0ABS2YIT1</accession>
<evidence type="ECO:0000313" key="9">
    <source>
        <dbReference type="EMBL" id="MBN3286319.1"/>
    </source>
</evidence>
<evidence type="ECO:0000256" key="1">
    <source>
        <dbReference type="ARBA" id="ARBA00004424"/>
    </source>
</evidence>
<feature type="non-terminal residue" evidence="9">
    <location>
        <position position="75"/>
    </location>
</feature>
<keyword evidence="3" id="KW-1003">Cell membrane</keyword>
<keyword evidence="5 8" id="KW-1133">Transmembrane helix</keyword>
<evidence type="ECO:0000256" key="6">
    <source>
        <dbReference type="ARBA" id="ARBA00023136"/>
    </source>
</evidence>
<keyword evidence="7" id="KW-0813">Transport</keyword>
<organism evidence="9 10">
    <name type="scientific">Polyodon spathula</name>
    <name type="common">North American paddlefish</name>
    <name type="synonym">Squalus spathula</name>
    <dbReference type="NCBI Taxonomy" id="7913"/>
    <lineage>
        <taxon>Eukaryota</taxon>
        <taxon>Metazoa</taxon>
        <taxon>Chordata</taxon>
        <taxon>Craniata</taxon>
        <taxon>Vertebrata</taxon>
        <taxon>Euteleostomi</taxon>
        <taxon>Actinopterygii</taxon>
        <taxon>Chondrostei</taxon>
        <taxon>Acipenseriformes</taxon>
        <taxon>Polyodontidae</taxon>
        <taxon>Polyodon</taxon>
    </lineage>
</organism>
<evidence type="ECO:0000256" key="5">
    <source>
        <dbReference type="ARBA" id="ARBA00022989"/>
    </source>
</evidence>
<comment type="similarity">
    <text evidence="2">Belongs to the SLC34A transporter family.</text>
</comment>
<evidence type="ECO:0000256" key="3">
    <source>
        <dbReference type="ARBA" id="ARBA00022475"/>
    </source>
</evidence>
<sequence>EEDPWAMPELQQTGPSWGELNCAGKLRRVFMGTLKGVLLLGFLYFFICSLDVLSSAFQLVGGEDHMPEYSSCIIT</sequence>
<comment type="caution">
    <text evidence="9">The sequence shown here is derived from an EMBL/GenBank/DDBJ whole genome shotgun (WGS) entry which is preliminary data.</text>
</comment>
<keyword evidence="7" id="KW-0915">Sodium</keyword>
<feature type="non-terminal residue" evidence="9">
    <location>
        <position position="1"/>
    </location>
</feature>
<dbReference type="PANTHER" id="PTHR10010:SF35">
    <property type="entry name" value="SODIUM-DEPENDENT PHOSPHATE TRANSPORT PROTEIN 2C"/>
    <property type="match status" value="1"/>
</dbReference>
<name>A0ABS2YIT1_POLSP</name>
<proteinExistence type="inferred from homology"/>
<reference evidence="9" key="1">
    <citation type="journal article" date="2021" name="Cell">
        <title>Tracing the genetic footprints of vertebrate landing in non-teleost ray-finned fishes.</title>
        <authorList>
            <person name="Bi X."/>
            <person name="Wang K."/>
            <person name="Yang L."/>
            <person name="Pan H."/>
            <person name="Jiang H."/>
            <person name="Wei Q."/>
            <person name="Fang M."/>
            <person name="Yu H."/>
            <person name="Zhu C."/>
            <person name="Cai Y."/>
            <person name="He Y."/>
            <person name="Gan X."/>
            <person name="Zeng H."/>
            <person name="Yu D."/>
            <person name="Zhu Y."/>
            <person name="Jiang H."/>
            <person name="Qiu Q."/>
            <person name="Yang H."/>
            <person name="Zhang Y.E."/>
            <person name="Wang W."/>
            <person name="Zhu M."/>
            <person name="He S."/>
            <person name="Zhang G."/>
        </authorList>
    </citation>
    <scope>NUCLEOTIDE SEQUENCE</scope>
    <source>
        <strain evidence="9">Pddl_001</strain>
    </source>
</reference>
<dbReference type="EMBL" id="JAAWVQ010157094">
    <property type="protein sequence ID" value="MBN3286319.1"/>
    <property type="molecule type" value="Genomic_DNA"/>
</dbReference>
<keyword evidence="6 8" id="KW-0472">Membrane</keyword>
<keyword evidence="7" id="KW-0739">Sodium transport</keyword>
<comment type="subcellular location">
    <subcellularLocation>
        <location evidence="1">Apical cell membrane</location>
        <topology evidence="1">Multi-pass membrane protein</topology>
    </subcellularLocation>
</comment>
<keyword evidence="4 8" id="KW-0812">Transmembrane</keyword>
<evidence type="ECO:0000256" key="4">
    <source>
        <dbReference type="ARBA" id="ARBA00022692"/>
    </source>
</evidence>
<gene>
    <name evidence="9" type="primary">Slc34a2_1</name>
    <name evidence="9" type="ORF">GTO93_0009251</name>
</gene>
<feature type="transmembrane region" description="Helical" evidence="8">
    <location>
        <begin position="37"/>
        <end position="60"/>
    </location>
</feature>
<evidence type="ECO:0000256" key="2">
    <source>
        <dbReference type="ARBA" id="ARBA00005808"/>
    </source>
</evidence>
<evidence type="ECO:0000313" key="10">
    <source>
        <dbReference type="Proteomes" id="UP001166093"/>
    </source>
</evidence>
<dbReference type="PANTHER" id="PTHR10010">
    <property type="entry name" value="SOLUTE CARRIER FAMILY 34 SODIUM PHOSPHATE , MEMBER 2-RELATED"/>
    <property type="match status" value="1"/>
</dbReference>